<accession>A0A0C2MJ74</accession>
<reference evidence="1 2" key="1">
    <citation type="journal article" date="2014" name="Genome Biol. Evol.">
        <title>The genome of the myxosporean Thelohanellus kitauei shows adaptations to nutrient acquisition within its fish host.</title>
        <authorList>
            <person name="Yang Y."/>
            <person name="Xiong J."/>
            <person name="Zhou Z."/>
            <person name="Huo F."/>
            <person name="Miao W."/>
            <person name="Ran C."/>
            <person name="Liu Y."/>
            <person name="Zhang J."/>
            <person name="Feng J."/>
            <person name="Wang M."/>
            <person name="Wang M."/>
            <person name="Wang L."/>
            <person name="Yao B."/>
        </authorList>
    </citation>
    <scope>NUCLEOTIDE SEQUENCE [LARGE SCALE GENOMIC DNA]</scope>
    <source>
        <strain evidence="1">Wuqing</strain>
    </source>
</reference>
<protein>
    <submittedName>
        <fullName evidence="1">Uncharacterized protein</fullName>
    </submittedName>
</protein>
<evidence type="ECO:0000313" key="2">
    <source>
        <dbReference type="Proteomes" id="UP000031668"/>
    </source>
</evidence>
<organism evidence="1 2">
    <name type="scientific">Thelohanellus kitauei</name>
    <name type="common">Myxosporean</name>
    <dbReference type="NCBI Taxonomy" id="669202"/>
    <lineage>
        <taxon>Eukaryota</taxon>
        <taxon>Metazoa</taxon>
        <taxon>Cnidaria</taxon>
        <taxon>Myxozoa</taxon>
        <taxon>Myxosporea</taxon>
        <taxon>Bivalvulida</taxon>
        <taxon>Platysporina</taxon>
        <taxon>Myxobolidae</taxon>
        <taxon>Thelohanellus</taxon>
    </lineage>
</organism>
<comment type="caution">
    <text evidence="1">The sequence shown here is derived from an EMBL/GenBank/DDBJ whole genome shotgun (WGS) entry which is preliminary data.</text>
</comment>
<evidence type="ECO:0000313" key="1">
    <source>
        <dbReference type="EMBL" id="KII64400.1"/>
    </source>
</evidence>
<proteinExistence type="predicted"/>
<gene>
    <name evidence="1" type="ORF">RF11_06515</name>
</gene>
<name>A0A0C2MJ74_THEKT</name>
<dbReference type="EMBL" id="JWZT01004301">
    <property type="protein sequence ID" value="KII64400.1"/>
    <property type="molecule type" value="Genomic_DNA"/>
</dbReference>
<dbReference type="Proteomes" id="UP000031668">
    <property type="component" value="Unassembled WGS sequence"/>
</dbReference>
<sequence>MTQKVSLYESCISNFSKKHLIRYIIKNKQHSGFTATNNEIVKEILHKLKYIPYDYDLLNFFPVNELSLDLGTEFTHVLVGILRIDHAKRIRSLCLDVRSCRNPDMDTVFEPFKPFLFSLNKLESFTVKWLLTNPPIIGVSIMSNFIKKIIENNPNLVDFRLLQINVNCRSQEYPVSF</sequence>
<keyword evidence="2" id="KW-1185">Reference proteome</keyword>
<dbReference type="AlphaFoldDB" id="A0A0C2MJ74"/>